<dbReference type="Gene3D" id="3.40.50.970">
    <property type="match status" value="1"/>
</dbReference>
<evidence type="ECO:0000313" key="6">
    <source>
        <dbReference type="Proteomes" id="UP000596387"/>
    </source>
</evidence>
<evidence type="ECO:0000256" key="1">
    <source>
        <dbReference type="ARBA" id="ARBA00001964"/>
    </source>
</evidence>
<feature type="domain" description="Transketolase N-terminal" evidence="4">
    <location>
        <begin position="87"/>
        <end position="261"/>
    </location>
</feature>
<protein>
    <submittedName>
        <fullName evidence="5">Transketolase</fullName>
    </submittedName>
</protein>
<dbReference type="SUPFAM" id="SSF52518">
    <property type="entry name" value="Thiamin diphosphate-binding fold (THDP-binding)"/>
    <property type="match status" value="1"/>
</dbReference>
<keyword evidence="5" id="KW-0614">Plasmid</keyword>
<gene>
    <name evidence="5" type="ORF">GQA70_22085</name>
</gene>
<geneLocation type="plasmid" evidence="5 6">
    <name>p-SCP4</name>
</geneLocation>
<accession>A0ABX7FFZ9</accession>
<evidence type="ECO:0000256" key="2">
    <source>
        <dbReference type="ARBA" id="ARBA00007131"/>
    </source>
</evidence>
<evidence type="ECO:0000259" key="4">
    <source>
        <dbReference type="Pfam" id="PF00456"/>
    </source>
</evidence>
<name>A0ABX7FFZ9_9RHOB</name>
<dbReference type="EMBL" id="CP047170">
    <property type="protein sequence ID" value="QRF69055.1"/>
    <property type="molecule type" value="Genomic_DNA"/>
</dbReference>
<proteinExistence type="inferred from homology"/>
<comment type="cofactor">
    <cofactor evidence="1">
        <name>thiamine diphosphate</name>
        <dbReference type="ChEBI" id="CHEBI:58937"/>
    </cofactor>
</comment>
<organism evidence="5 6">
    <name type="scientific">Ponticoccus alexandrii</name>
    <dbReference type="NCBI Taxonomy" id="1943633"/>
    <lineage>
        <taxon>Bacteria</taxon>
        <taxon>Pseudomonadati</taxon>
        <taxon>Pseudomonadota</taxon>
        <taxon>Alphaproteobacteria</taxon>
        <taxon>Rhodobacterales</taxon>
        <taxon>Roseobacteraceae</taxon>
        <taxon>Ponticoccus</taxon>
    </lineage>
</organism>
<dbReference type="Pfam" id="PF00456">
    <property type="entry name" value="Transketolase_N"/>
    <property type="match status" value="1"/>
</dbReference>
<comment type="similarity">
    <text evidence="2">Belongs to the transketolase family.</text>
</comment>
<evidence type="ECO:0000256" key="3">
    <source>
        <dbReference type="ARBA" id="ARBA00023052"/>
    </source>
</evidence>
<evidence type="ECO:0000313" key="5">
    <source>
        <dbReference type="EMBL" id="QRF69055.1"/>
    </source>
</evidence>
<reference evidence="5 6" key="1">
    <citation type="submission" date="2019-12" db="EMBL/GenBank/DDBJ databases">
        <title>Complete Genome Sequence of a Quorum-Sensing Bacterium,Rhodobacteraceae bacterium C31, Isolated from a marine microalgae symbiotic bacteria.</title>
        <authorList>
            <person name="Zhang Y."/>
        </authorList>
    </citation>
    <scope>NUCLEOTIDE SEQUENCE [LARGE SCALE GENOMIC DNA]</scope>
    <source>
        <strain evidence="5 6">C31</strain>
        <plasmid evidence="5 6">p-SCP4</plasmid>
    </source>
</reference>
<dbReference type="PANTHER" id="PTHR47514:SF1">
    <property type="entry name" value="TRANSKETOLASE N-TERMINAL SECTION-RELATED"/>
    <property type="match status" value="1"/>
</dbReference>
<dbReference type="InterPro" id="IPR029061">
    <property type="entry name" value="THDP-binding"/>
</dbReference>
<sequence length="308" mass="33866">MSNRKPTEDVALGIRRRVFEHAMRNNGGYLSQACSAAEQLAWLYNEELNLGEPTLPMIPKPFAGVPSASNPEYHTGAGYNGPFEPQFDRLFIAPAHYALVAYATLIEVGRMAPEGLEMFNKDGSSVEMIGAEHSPGMEVHNGTLGIGLSTAAGLAYGRRLRGDTGRTWVFMSDGEVQEGQTWEAVQACAHHGIDSVYAIMDVNNQQCDGAMSSVMEVGDIRRKFIEFGAACVDVDGHDLGAIRDAVREPHAGKPLIILAHTNPFHTMPVLEERFPRLHYVRFKSEDERARFNHSIAADLGVEPIDYSH</sequence>
<dbReference type="Proteomes" id="UP000596387">
    <property type="component" value="Plasmid p-SCP4"/>
</dbReference>
<dbReference type="InterPro" id="IPR005474">
    <property type="entry name" value="Transketolase_N"/>
</dbReference>
<keyword evidence="6" id="KW-1185">Reference proteome</keyword>
<dbReference type="PANTHER" id="PTHR47514">
    <property type="entry name" value="TRANSKETOLASE N-TERMINAL SECTION-RELATED"/>
    <property type="match status" value="1"/>
</dbReference>
<keyword evidence="3" id="KW-0786">Thiamine pyrophosphate</keyword>